<sequence>MTWKKIPIFLTLPEIEDIIKAARGKKWQPVRDRAILEVFYASGLRVSELVNLKIDSVNLESGYIRCIGKGQKERIIPIGRRAQEAVKEYCAFSRPKLAREDSTTHLFLSRLGKKISRQSIWKIIKLYARKANIKKEIKPHTFRHSFATHLLEYGADLRSVQEMLGHSDISTTQIYTHLDRERLKKVHKEFHPRG</sequence>
<dbReference type="InterPro" id="IPR013762">
    <property type="entry name" value="Integrase-like_cat_sf"/>
</dbReference>
<dbReference type="InterPro" id="IPR002104">
    <property type="entry name" value="Integrase_catalytic"/>
</dbReference>
<organism evidence="3">
    <name type="scientific">hydrothermal vent metagenome</name>
    <dbReference type="NCBI Taxonomy" id="652676"/>
    <lineage>
        <taxon>unclassified sequences</taxon>
        <taxon>metagenomes</taxon>
        <taxon>ecological metagenomes</taxon>
    </lineage>
</organism>
<evidence type="ECO:0000256" key="1">
    <source>
        <dbReference type="ARBA" id="ARBA00023172"/>
    </source>
</evidence>
<dbReference type="GO" id="GO:0003677">
    <property type="term" value="F:DNA binding"/>
    <property type="evidence" value="ECO:0007669"/>
    <property type="project" value="InterPro"/>
</dbReference>
<name>A0A3B0TG52_9ZZZZ</name>
<proteinExistence type="predicted"/>
<evidence type="ECO:0000313" key="3">
    <source>
        <dbReference type="EMBL" id="VAW17611.1"/>
    </source>
</evidence>
<dbReference type="GO" id="GO:0015074">
    <property type="term" value="P:DNA integration"/>
    <property type="evidence" value="ECO:0007669"/>
    <property type="project" value="InterPro"/>
</dbReference>
<gene>
    <name evidence="3" type="ORF">MNBD_BACTEROID05-221</name>
</gene>
<reference evidence="3" key="1">
    <citation type="submission" date="2018-06" db="EMBL/GenBank/DDBJ databases">
        <authorList>
            <person name="Zhirakovskaya E."/>
        </authorList>
    </citation>
    <scope>NUCLEOTIDE SEQUENCE</scope>
</reference>
<keyword evidence="1" id="KW-0233">DNA recombination</keyword>
<dbReference type="Gene3D" id="1.10.443.10">
    <property type="entry name" value="Intergrase catalytic core"/>
    <property type="match status" value="1"/>
</dbReference>
<dbReference type="CDD" id="cd00798">
    <property type="entry name" value="INT_XerDC_C"/>
    <property type="match status" value="1"/>
</dbReference>
<dbReference type="InterPro" id="IPR011010">
    <property type="entry name" value="DNA_brk_join_enz"/>
</dbReference>
<dbReference type="AlphaFoldDB" id="A0A3B0TG52"/>
<dbReference type="GO" id="GO:0006310">
    <property type="term" value="P:DNA recombination"/>
    <property type="evidence" value="ECO:0007669"/>
    <property type="project" value="UniProtKB-KW"/>
</dbReference>
<dbReference type="PANTHER" id="PTHR30349:SF81">
    <property type="entry name" value="TYROSINE RECOMBINASE XERC"/>
    <property type="match status" value="1"/>
</dbReference>
<accession>A0A3B0TG52</accession>
<feature type="domain" description="Tyr recombinase" evidence="2">
    <location>
        <begin position="5"/>
        <end position="188"/>
    </location>
</feature>
<evidence type="ECO:0000259" key="2">
    <source>
        <dbReference type="PROSITE" id="PS51898"/>
    </source>
</evidence>
<dbReference type="EMBL" id="UOEN01000381">
    <property type="protein sequence ID" value="VAW17611.1"/>
    <property type="molecule type" value="Genomic_DNA"/>
</dbReference>
<dbReference type="InterPro" id="IPR050090">
    <property type="entry name" value="Tyrosine_recombinase_XerCD"/>
</dbReference>
<dbReference type="Pfam" id="PF00589">
    <property type="entry name" value="Phage_integrase"/>
    <property type="match status" value="1"/>
</dbReference>
<dbReference type="SUPFAM" id="SSF56349">
    <property type="entry name" value="DNA breaking-rejoining enzymes"/>
    <property type="match status" value="1"/>
</dbReference>
<protein>
    <submittedName>
        <fullName evidence="3">Site-specific tyrosine recombinase XerD</fullName>
    </submittedName>
</protein>
<dbReference type="PROSITE" id="PS51898">
    <property type="entry name" value="TYR_RECOMBINASE"/>
    <property type="match status" value="1"/>
</dbReference>
<dbReference type="PANTHER" id="PTHR30349">
    <property type="entry name" value="PHAGE INTEGRASE-RELATED"/>
    <property type="match status" value="1"/>
</dbReference>